<evidence type="ECO:0000256" key="4">
    <source>
        <dbReference type="ARBA" id="ARBA00022729"/>
    </source>
</evidence>
<name>R4UV29_COPFO</name>
<evidence type="ECO:0000256" key="6">
    <source>
        <dbReference type="ARBA" id="ARBA00023136"/>
    </source>
</evidence>
<feature type="transmembrane region" description="Helical" evidence="8">
    <location>
        <begin position="128"/>
        <end position="146"/>
    </location>
</feature>
<dbReference type="InterPro" id="IPR045860">
    <property type="entry name" value="Snake_toxin-like_sf"/>
</dbReference>
<evidence type="ECO:0000313" key="10">
    <source>
        <dbReference type="EMBL" id="AGM32091.1"/>
    </source>
</evidence>
<keyword evidence="7" id="KW-0449">Lipoprotein</keyword>
<dbReference type="GO" id="GO:0098552">
    <property type="term" value="C:side of membrane"/>
    <property type="evidence" value="ECO:0007669"/>
    <property type="project" value="UniProtKB-KW"/>
</dbReference>
<sequence length="149" mass="16187">MGRQAEKKITTMKKCLLLLGVLSLAFTAGSALRCYGCLVDGCSDPYSSNSTHIITCPAGYPYCAKLDFDNGDQFGRLCIAFPGLVSPTAENKQLSKIQELLAARKYNNIVAHVCDRDLCNGSVRLAEISSMMILLPASLVLLISFFSRL</sequence>
<keyword evidence="2" id="KW-0325">Glycoprotein</keyword>
<evidence type="ECO:0000256" key="2">
    <source>
        <dbReference type="ARBA" id="ARBA00022622"/>
    </source>
</evidence>
<evidence type="ECO:0000256" key="9">
    <source>
        <dbReference type="SAM" id="SignalP"/>
    </source>
</evidence>
<evidence type="ECO:0008006" key="11">
    <source>
        <dbReference type="Google" id="ProtNLM"/>
    </source>
</evidence>
<dbReference type="EMBL" id="KC632277">
    <property type="protein sequence ID" value="AGM32091.1"/>
    <property type="molecule type" value="mRNA"/>
</dbReference>
<comment type="subcellular location">
    <subcellularLocation>
        <location evidence="1">Membrane</location>
        <topology evidence="1">Lipid-anchor</topology>
        <topology evidence="1">GPI-anchor</topology>
    </subcellularLocation>
</comment>
<proteinExistence type="evidence at transcript level"/>
<dbReference type="SUPFAM" id="SSF57302">
    <property type="entry name" value="Snake toxin-like"/>
    <property type="match status" value="1"/>
</dbReference>
<keyword evidence="3 8" id="KW-0812">Transmembrane</keyword>
<keyword evidence="5 8" id="KW-1133">Transmembrane helix</keyword>
<dbReference type="PANTHER" id="PTHR33562">
    <property type="entry name" value="ATILLA, ISOFORM B-RELATED-RELATED"/>
    <property type="match status" value="1"/>
</dbReference>
<evidence type="ECO:0000256" key="1">
    <source>
        <dbReference type="ARBA" id="ARBA00004589"/>
    </source>
</evidence>
<feature type="signal peptide" evidence="9">
    <location>
        <begin position="1"/>
        <end position="31"/>
    </location>
</feature>
<evidence type="ECO:0000256" key="7">
    <source>
        <dbReference type="ARBA" id="ARBA00023288"/>
    </source>
</evidence>
<keyword evidence="6 8" id="KW-0472">Membrane</keyword>
<feature type="chain" id="PRO_5004371504" description="Protein quiver" evidence="9">
    <location>
        <begin position="32"/>
        <end position="149"/>
    </location>
</feature>
<dbReference type="InterPro" id="IPR050975">
    <property type="entry name" value="Sleep_regulator"/>
</dbReference>
<organism evidence="10">
    <name type="scientific">Coptotermes formosanus</name>
    <name type="common">Formosan subterranean termite</name>
    <dbReference type="NCBI Taxonomy" id="36987"/>
    <lineage>
        <taxon>Eukaryota</taxon>
        <taxon>Metazoa</taxon>
        <taxon>Ecdysozoa</taxon>
        <taxon>Arthropoda</taxon>
        <taxon>Hexapoda</taxon>
        <taxon>Insecta</taxon>
        <taxon>Pterygota</taxon>
        <taxon>Neoptera</taxon>
        <taxon>Polyneoptera</taxon>
        <taxon>Dictyoptera</taxon>
        <taxon>Blattodea</taxon>
        <taxon>Blattoidea</taxon>
        <taxon>Termitoidae</taxon>
        <taxon>Rhinotermitidae</taxon>
        <taxon>Coptotermes</taxon>
    </lineage>
</organism>
<accession>R4UV29</accession>
<evidence type="ECO:0000256" key="5">
    <source>
        <dbReference type="ARBA" id="ARBA00022989"/>
    </source>
</evidence>
<evidence type="ECO:0000256" key="8">
    <source>
        <dbReference type="SAM" id="Phobius"/>
    </source>
</evidence>
<keyword evidence="2" id="KW-0336">GPI-anchor</keyword>
<keyword evidence="4 9" id="KW-0732">Signal</keyword>
<evidence type="ECO:0000256" key="3">
    <source>
        <dbReference type="ARBA" id="ARBA00022692"/>
    </source>
</evidence>
<protein>
    <recommendedName>
        <fullName evidence="11">Protein quiver</fullName>
    </recommendedName>
</protein>
<reference evidence="10" key="1">
    <citation type="submission" date="2013-02" db="EMBL/GenBank/DDBJ databases">
        <title>Immune-Related transcriptome of Coptotermes formosanus Shiraki workers: the defense mechanism.</title>
        <authorList>
            <person name="Hussain A."/>
            <person name="Li Y.F."/>
            <person name="Wen S.Y."/>
        </authorList>
    </citation>
    <scope>NUCLEOTIDE SEQUENCE</scope>
</reference>
<dbReference type="AlphaFoldDB" id="R4UV29"/>